<reference evidence="3" key="1">
    <citation type="journal article" date="2020" name="mSystems">
        <title>Genome- and Community-Level Interaction Insights into Carbon Utilization and Element Cycling Functions of Hydrothermarchaeota in Hydrothermal Sediment.</title>
        <authorList>
            <person name="Zhou Z."/>
            <person name="Liu Y."/>
            <person name="Xu W."/>
            <person name="Pan J."/>
            <person name="Luo Z.H."/>
            <person name="Li M."/>
        </authorList>
    </citation>
    <scope>NUCLEOTIDE SEQUENCE [LARGE SCALE GENOMIC DNA]</scope>
    <source>
        <strain evidence="3">SpSt-477</strain>
    </source>
</reference>
<comment type="caution">
    <text evidence="3">The sequence shown here is derived from an EMBL/GenBank/DDBJ whole genome shotgun (WGS) entry which is preliminary data.</text>
</comment>
<dbReference type="AlphaFoldDB" id="A0A7C4RGZ8"/>
<name>A0A7C4RGZ8_9BACT</name>
<dbReference type="PANTHER" id="PTHR35579">
    <property type="entry name" value="CRISPR SYSTEM CMS ENDORIBONUCLEASE CSM3"/>
    <property type="match status" value="1"/>
</dbReference>
<dbReference type="PANTHER" id="PTHR35579:SF3">
    <property type="entry name" value="CRISPR SYSTEM CMS ENDORIBONUCLEASE CSM3"/>
    <property type="match status" value="1"/>
</dbReference>
<organism evidence="3">
    <name type="scientific">Desulfatirhabdium butyrativorans</name>
    <dbReference type="NCBI Taxonomy" id="340467"/>
    <lineage>
        <taxon>Bacteria</taxon>
        <taxon>Pseudomonadati</taxon>
        <taxon>Thermodesulfobacteriota</taxon>
        <taxon>Desulfobacteria</taxon>
        <taxon>Desulfobacterales</taxon>
        <taxon>Desulfatirhabdiaceae</taxon>
        <taxon>Desulfatirhabdium</taxon>
    </lineage>
</organism>
<dbReference type="EMBL" id="DSUH01000044">
    <property type="protein sequence ID" value="HGU31609.1"/>
    <property type="molecule type" value="Genomic_DNA"/>
</dbReference>
<proteinExistence type="predicted"/>
<dbReference type="CDD" id="cd09726">
    <property type="entry name" value="RAMP_I_III"/>
    <property type="match status" value="1"/>
</dbReference>
<accession>A0A7C4RGZ8</accession>
<evidence type="ECO:0000259" key="2">
    <source>
        <dbReference type="Pfam" id="PF03787"/>
    </source>
</evidence>
<keyword evidence="1" id="KW-0051">Antiviral defense</keyword>
<dbReference type="InterPro" id="IPR052216">
    <property type="entry name" value="CRISPR_Csm3_endoribonuclease"/>
</dbReference>
<gene>
    <name evidence="3" type="ORF">ENS29_01990</name>
</gene>
<protein>
    <submittedName>
        <fullName evidence="3">RAMP superfamily protein</fullName>
    </submittedName>
</protein>
<sequence length="211" mass="23430">MSQNPFIQIELLSDAVFSRGEGTAGVVDVEVEHDDLGLPFLGGKTIRGLLRDSWLSMRHCFPELSQTAERVFGPEADCNECSILWIGDAQVDEVTRRWIKAAEIRENHTVSPAAVLETLTDIRRQTSEERRTGAPAETTLRTFRVIIRGLTLQAPLHWLANPTVKEIRCLSLALLATRHAGLGRNRGRGHIRMTLDGDLEKTRDAIKGGLA</sequence>
<evidence type="ECO:0000313" key="3">
    <source>
        <dbReference type="EMBL" id="HGU31609.1"/>
    </source>
</evidence>
<dbReference type="GO" id="GO:0051607">
    <property type="term" value="P:defense response to virus"/>
    <property type="evidence" value="ECO:0007669"/>
    <property type="project" value="UniProtKB-KW"/>
</dbReference>
<feature type="domain" description="CRISPR type III-associated protein" evidence="2">
    <location>
        <begin position="9"/>
        <end position="189"/>
    </location>
</feature>
<dbReference type="Pfam" id="PF03787">
    <property type="entry name" value="RAMPs"/>
    <property type="match status" value="1"/>
</dbReference>
<evidence type="ECO:0000256" key="1">
    <source>
        <dbReference type="ARBA" id="ARBA00023118"/>
    </source>
</evidence>
<dbReference type="InterPro" id="IPR005537">
    <property type="entry name" value="RAMP_III_fam"/>
</dbReference>